<protein>
    <submittedName>
        <fullName evidence="1">Uncharacterized protein</fullName>
    </submittedName>
</protein>
<proteinExistence type="predicted"/>
<organism evidence="1">
    <name type="scientific">Anguilla anguilla</name>
    <name type="common">European freshwater eel</name>
    <name type="synonym">Muraena anguilla</name>
    <dbReference type="NCBI Taxonomy" id="7936"/>
    <lineage>
        <taxon>Eukaryota</taxon>
        <taxon>Metazoa</taxon>
        <taxon>Chordata</taxon>
        <taxon>Craniata</taxon>
        <taxon>Vertebrata</taxon>
        <taxon>Euteleostomi</taxon>
        <taxon>Actinopterygii</taxon>
        <taxon>Neopterygii</taxon>
        <taxon>Teleostei</taxon>
        <taxon>Anguilliformes</taxon>
        <taxon>Anguillidae</taxon>
        <taxon>Anguilla</taxon>
    </lineage>
</organism>
<dbReference type="AlphaFoldDB" id="A0A0E9X154"/>
<reference evidence="1" key="1">
    <citation type="submission" date="2014-11" db="EMBL/GenBank/DDBJ databases">
        <authorList>
            <person name="Amaro Gonzalez C."/>
        </authorList>
    </citation>
    <scope>NUCLEOTIDE SEQUENCE</scope>
</reference>
<name>A0A0E9X154_ANGAN</name>
<accession>A0A0E9X154</accession>
<dbReference type="EMBL" id="GBXM01012947">
    <property type="protein sequence ID" value="JAH95630.1"/>
    <property type="molecule type" value="Transcribed_RNA"/>
</dbReference>
<sequence length="52" mass="6002">MPGGVAWGFFFCRDSRPYLHRFSRDFARGSLCSHNCTGLEVTWSWTPTPILH</sequence>
<reference evidence="1" key="2">
    <citation type="journal article" date="2015" name="Fish Shellfish Immunol.">
        <title>Early steps in the European eel (Anguilla anguilla)-Vibrio vulnificus interaction in the gills: Role of the RtxA13 toxin.</title>
        <authorList>
            <person name="Callol A."/>
            <person name="Pajuelo D."/>
            <person name="Ebbesson L."/>
            <person name="Teles M."/>
            <person name="MacKenzie S."/>
            <person name="Amaro C."/>
        </authorList>
    </citation>
    <scope>NUCLEOTIDE SEQUENCE</scope>
</reference>
<evidence type="ECO:0000313" key="1">
    <source>
        <dbReference type="EMBL" id="JAH95630.1"/>
    </source>
</evidence>